<dbReference type="PANTHER" id="PTHR30221:SF1">
    <property type="entry name" value="SMALL-CONDUCTANCE MECHANOSENSITIVE CHANNEL"/>
    <property type="match status" value="1"/>
</dbReference>
<feature type="chain" id="PRO_5011702329" description="Small-conductance mechanosensitive channel" evidence="9">
    <location>
        <begin position="23"/>
        <end position="455"/>
    </location>
</feature>
<evidence type="ECO:0000259" key="10">
    <source>
        <dbReference type="Pfam" id="PF00924"/>
    </source>
</evidence>
<dbReference type="Gene3D" id="2.30.30.60">
    <property type="match status" value="1"/>
</dbReference>
<keyword evidence="5 7" id="KW-1133">Transmembrane helix</keyword>
<keyword evidence="9" id="KW-0732">Signal</keyword>
<dbReference type="InterPro" id="IPR010920">
    <property type="entry name" value="LSM_dom_sf"/>
</dbReference>
<evidence type="ECO:0000256" key="1">
    <source>
        <dbReference type="ARBA" id="ARBA00004651"/>
    </source>
</evidence>
<dbReference type="Pfam" id="PF21082">
    <property type="entry name" value="MS_channel_3rd"/>
    <property type="match status" value="1"/>
</dbReference>
<dbReference type="RefSeq" id="WP_093247686.1">
    <property type="nucleotide sequence ID" value="NZ_FNQM01000001.1"/>
</dbReference>
<evidence type="ECO:0000256" key="3">
    <source>
        <dbReference type="ARBA" id="ARBA00022475"/>
    </source>
</evidence>
<reference evidence="12 13" key="1">
    <citation type="submission" date="2016-10" db="EMBL/GenBank/DDBJ databases">
        <authorList>
            <person name="de Groot N.N."/>
        </authorList>
    </citation>
    <scope>NUCLEOTIDE SEQUENCE [LARGE SCALE GENOMIC DNA]</scope>
    <source>
        <strain evidence="12 13">DSM 15345</strain>
    </source>
</reference>
<proteinExistence type="inferred from homology"/>
<dbReference type="Gene3D" id="1.10.287.1260">
    <property type="match status" value="1"/>
</dbReference>
<keyword evidence="13" id="KW-1185">Reference proteome</keyword>
<keyword evidence="7" id="KW-0407">Ion channel</keyword>
<feature type="transmembrane region" description="Helical" evidence="7">
    <location>
        <begin position="212"/>
        <end position="234"/>
    </location>
</feature>
<keyword evidence="7" id="KW-0813">Transport</keyword>
<evidence type="ECO:0000256" key="4">
    <source>
        <dbReference type="ARBA" id="ARBA00022692"/>
    </source>
</evidence>
<feature type="signal peptide" evidence="9">
    <location>
        <begin position="1"/>
        <end position="22"/>
    </location>
</feature>
<evidence type="ECO:0000256" key="6">
    <source>
        <dbReference type="ARBA" id="ARBA00023136"/>
    </source>
</evidence>
<evidence type="ECO:0000313" key="13">
    <source>
        <dbReference type="Proteomes" id="UP000198703"/>
    </source>
</evidence>
<dbReference type="EMBL" id="FNQM01000001">
    <property type="protein sequence ID" value="SDZ77509.1"/>
    <property type="molecule type" value="Genomic_DNA"/>
</dbReference>
<dbReference type="STRING" id="89524.SAMN05444370_101287"/>
<evidence type="ECO:0000256" key="7">
    <source>
        <dbReference type="RuleBase" id="RU369025"/>
    </source>
</evidence>
<feature type="domain" description="Mechanosensitive ion channel MscS C-terminal" evidence="11">
    <location>
        <begin position="330"/>
        <end position="412"/>
    </location>
</feature>
<evidence type="ECO:0000256" key="9">
    <source>
        <dbReference type="SAM" id="SignalP"/>
    </source>
</evidence>
<protein>
    <recommendedName>
        <fullName evidence="7">Small-conductance mechanosensitive channel</fullName>
    </recommendedName>
</protein>
<comment type="subunit">
    <text evidence="7">Homoheptamer.</text>
</comment>
<feature type="transmembrane region" description="Helical" evidence="7">
    <location>
        <begin position="174"/>
        <end position="191"/>
    </location>
</feature>
<dbReference type="InterPro" id="IPR006685">
    <property type="entry name" value="MscS_channel_2nd"/>
</dbReference>
<dbReference type="PANTHER" id="PTHR30221">
    <property type="entry name" value="SMALL-CONDUCTANCE MECHANOSENSITIVE CHANNEL"/>
    <property type="match status" value="1"/>
</dbReference>
<dbReference type="InterPro" id="IPR011066">
    <property type="entry name" value="MscS_channel_C_sf"/>
</dbReference>
<comment type="similarity">
    <text evidence="2 7">Belongs to the MscS (TC 1.A.23) family.</text>
</comment>
<dbReference type="SUPFAM" id="SSF82861">
    <property type="entry name" value="Mechanosensitive channel protein MscS (YggB), transmembrane region"/>
    <property type="match status" value="1"/>
</dbReference>
<feature type="transmembrane region" description="Helical" evidence="7">
    <location>
        <begin position="240"/>
        <end position="264"/>
    </location>
</feature>
<dbReference type="InterPro" id="IPR011014">
    <property type="entry name" value="MscS_channel_TM-2"/>
</dbReference>
<comment type="function">
    <text evidence="7">Mechanosensitive channel that participates in the regulation of osmotic pressure changes within the cell, opening in response to stretch forces in the membrane lipid bilayer, without the need for other proteins. Contributes to normal resistance to hypoosmotic shock. Forms an ion channel of 1.0 nanosiemens conductance with a slight preference for anions.</text>
</comment>
<comment type="caution">
    <text evidence="7">Lacks conserved residue(s) required for the propagation of feature annotation.</text>
</comment>
<sequence length="455" mass="48818">MVHNFILRGLLALALLTGVAAAQDAAEDGPPPPPLEIVNPEIGVEELTLRLVPLTADDLGIAAGAWLGMVKERTQAVVDAQLAVRASEGEAADAARELVVERTAERDRMFDALTTVLSSWEKKGGDEAAISQMRAYRNSIVVEETRSADFETLMNQAIEWAVSWDGGLGLARDIGVIVAALIGLVIVARIVRRIFRRIVGRVPNLSKLLQAFLVMLIYWIVMAFGLMIVLSALGVDISPVFALIGGASFILAFAFQDTLGNLAAGLMIMINRPFDEGDFVDIGGTAGTVKSVSVVATTVTTPDNQVIVIPNSKVWGNIITNVTSSPTRRVDLTFGIGYDDSIETAQKVLEEVVGAHPLILKEPAPVIRVNELADSSVNFVVRPWVRGGDYWTVYWDLTRQVKEAFDAAGVSIPYPQQDLHIRADKNAAPDAGATFAPERRSAGTEPVAGLEEGAG</sequence>
<comment type="subcellular location">
    <subcellularLocation>
        <location evidence="7">Cell inner membrane</location>
        <topology evidence="7">Multi-pass membrane protein</topology>
    </subcellularLocation>
    <subcellularLocation>
        <location evidence="1">Cell membrane</location>
        <topology evidence="1">Multi-pass membrane protein</topology>
    </subcellularLocation>
</comment>
<feature type="region of interest" description="Disordered" evidence="8">
    <location>
        <begin position="427"/>
        <end position="455"/>
    </location>
</feature>
<organism evidence="12 13">
    <name type="scientific">Rubrimonas cliftonensis</name>
    <dbReference type="NCBI Taxonomy" id="89524"/>
    <lineage>
        <taxon>Bacteria</taxon>
        <taxon>Pseudomonadati</taxon>
        <taxon>Pseudomonadota</taxon>
        <taxon>Alphaproteobacteria</taxon>
        <taxon>Rhodobacterales</taxon>
        <taxon>Paracoccaceae</taxon>
        <taxon>Rubrimonas</taxon>
    </lineage>
</organism>
<accession>A0A1H3VRW6</accession>
<dbReference type="Proteomes" id="UP000198703">
    <property type="component" value="Unassembled WGS sequence"/>
</dbReference>
<keyword evidence="4 7" id="KW-0812">Transmembrane</keyword>
<evidence type="ECO:0000256" key="2">
    <source>
        <dbReference type="ARBA" id="ARBA00008017"/>
    </source>
</evidence>
<evidence type="ECO:0000256" key="5">
    <source>
        <dbReference type="ARBA" id="ARBA00022989"/>
    </source>
</evidence>
<dbReference type="InterPro" id="IPR049278">
    <property type="entry name" value="MS_channel_C"/>
</dbReference>
<dbReference type="SUPFAM" id="SSF50182">
    <property type="entry name" value="Sm-like ribonucleoproteins"/>
    <property type="match status" value="1"/>
</dbReference>
<dbReference type="GO" id="GO:0008381">
    <property type="term" value="F:mechanosensitive monoatomic ion channel activity"/>
    <property type="evidence" value="ECO:0007669"/>
    <property type="project" value="InterPro"/>
</dbReference>
<dbReference type="Gene3D" id="3.30.70.100">
    <property type="match status" value="1"/>
</dbReference>
<evidence type="ECO:0000313" key="12">
    <source>
        <dbReference type="EMBL" id="SDZ77509.1"/>
    </source>
</evidence>
<keyword evidence="6 7" id="KW-0472">Membrane</keyword>
<keyword evidence="3" id="KW-1003">Cell membrane</keyword>
<keyword evidence="7" id="KW-0997">Cell inner membrane</keyword>
<dbReference type="Pfam" id="PF00924">
    <property type="entry name" value="MS_channel_2nd"/>
    <property type="match status" value="1"/>
</dbReference>
<dbReference type="OrthoDB" id="9814206at2"/>
<dbReference type="AlphaFoldDB" id="A0A1H3VRW6"/>
<dbReference type="GO" id="GO:0005886">
    <property type="term" value="C:plasma membrane"/>
    <property type="evidence" value="ECO:0007669"/>
    <property type="project" value="UniProtKB-SubCell"/>
</dbReference>
<name>A0A1H3VRW6_9RHOB</name>
<dbReference type="InterPro" id="IPR023408">
    <property type="entry name" value="MscS_beta-dom_sf"/>
</dbReference>
<evidence type="ECO:0000259" key="11">
    <source>
        <dbReference type="Pfam" id="PF21082"/>
    </source>
</evidence>
<gene>
    <name evidence="12" type="ORF">SAMN05444370_101287</name>
</gene>
<feature type="domain" description="Mechanosensitive ion channel MscS" evidence="10">
    <location>
        <begin position="257"/>
        <end position="323"/>
    </location>
</feature>
<keyword evidence="7" id="KW-0406">Ion transport</keyword>
<dbReference type="SUPFAM" id="SSF82689">
    <property type="entry name" value="Mechanosensitive channel protein MscS (YggB), C-terminal domain"/>
    <property type="match status" value="1"/>
</dbReference>
<dbReference type="InterPro" id="IPR045275">
    <property type="entry name" value="MscS_archaea/bacteria_type"/>
</dbReference>
<evidence type="ECO:0000256" key="8">
    <source>
        <dbReference type="SAM" id="MobiDB-lite"/>
    </source>
</evidence>